<evidence type="ECO:0000256" key="8">
    <source>
        <dbReference type="RuleBase" id="RU004262"/>
    </source>
</evidence>
<gene>
    <name evidence="10" type="ORF">TKK_013598</name>
</gene>
<comment type="caution">
    <text evidence="10">The sequence shown here is derived from an EMBL/GenBank/DDBJ whole genome shotgun (WGS) entry which is preliminary data.</text>
</comment>
<dbReference type="Gene3D" id="3.40.50.1820">
    <property type="entry name" value="alpha/beta hydrolase"/>
    <property type="match status" value="1"/>
</dbReference>
<protein>
    <recommendedName>
        <fullName evidence="4">phospholipase A1</fullName>
        <ecNumber evidence="4">3.1.1.32</ecNumber>
    </recommendedName>
</protein>
<evidence type="ECO:0000256" key="5">
    <source>
        <dbReference type="ARBA" id="ARBA00022525"/>
    </source>
</evidence>
<evidence type="ECO:0000259" key="9">
    <source>
        <dbReference type="Pfam" id="PF00151"/>
    </source>
</evidence>
<evidence type="ECO:0000256" key="6">
    <source>
        <dbReference type="ARBA" id="ARBA00022801"/>
    </source>
</evidence>
<dbReference type="PRINTS" id="PR00821">
    <property type="entry name" value="TAGLIPASE"/>
</dbReference>
<comment type="catalytic activity">
    <reaction evidence="1">
        <text>a 1,2-diacyl-sn-glycero-3-phosphocholine + H2O = a 2-acyl-sn-glycero-3-phosphocholine + a fatty acid + H(+)</text>
        <dbReference type="Rhea" id="RHEA:18689"/>
        <dbReference type="ChEBI" id="CHEBI:15377"/>
        <dbReference type="ChEBI" id="CHEBI:15378"/>
        <dbReference type="ChEBI" id="CHEBI:28868"/>
        <dbReference type="ChEBI" id="CHEBI:57643"/>
        <dbReference type="ChEBI" id="CHEBI:57875"/>
        <dbReference type="EC" id="3.1.1.32"/>
    </reaction>
</comment>
<dbReference type="InterPro" id="IPR013818">
    <property type="entry name" value="Lipase"/>
</dbReference>
<dbReference type="PANTHER" id="PTHR11610">
    <property type="entry name" value="LIPASE"/>
    <property type="match status" value="1"/>
</dbReference>
<evidence type="ECO:0000256" key="7">
    <source>
        <dbReference type="ARBA" id="ARBA00023157"/>
    </source>
</evidence>
<evidence type="ECO:0000313" key="10">
    <source>
        <dbReference type="EMBL" id="KAL3391669.1"/>
    </source>
</evidence>
<evidence type="ECO:0000256" key="3">
    <source>
        <dbReference type="ARBA" id="ARBA00010701"/>
    </source>
</evidence>
<dbReference type="GO" id="GO:0008970">
    <property type="term" value="F:phospholipase A1 activity"/>
    <property type="evidence" value="ECO:0007669"/>
    <property type="project" value="UniProtKB-EC"/>
</dbReference>
<evidence type="ECO:0000256" key="2">
    <source>
        <dbReference type="ARBA" id="ARBA00004613"/>
    </source>
</evidence>
<dbReference type="InterPro" id="IPR000734">
    <property type="entry name" value="TAG_lipase"/>
</dbReference>
<dbReference type="Proteomes" id="UP001627154">
    <property type="component" value="Unassembled WGS sequence"/>
</dbReference>
<dbReference type="AlphaFoldDB" id="A0ABD2WGC0"/>
<evidence type="ECO:0000313" key="11">
    <source>
        <dbReference type="Proteomes" id="UP001627154"/>
    </source>
</evidence>
<reference evidence="10 11" key="1">
    <citation type="journal article" date="2024" name="bioRxiv">
        <title>A reference genome for Trichogramma kaykai: A tiny desert-dwelling parasitoid wasp with competing sex-ratio distorters.</title>
        <authorList>
            <person name="Culotta J."/>
            <person name="Lindsey A.R."/>
        </authorList>
    </citation>
    <scope>NUCLEOTIDE SEQUENCE [LARGE SCALE GENOMIC DNA]</scope>
    <source>
        <strain evidence="10 11">KSX58</strain>
    </source>
</reference>
<keyword evidence="7" id="KW-1015">Disulfide bond</keyword>
<sequence>MIGFFTTITNSDRLETLDLVAYRPKLKKNRNVILVGWEKAVSDIFAYHESVVHTEYVASRIRLLFKQLIQYWDIAYNVKPKDWAPVHLVGFSLGAHVAGQIGRLLKRKEKFTIQRITALDPAEPCFEDQDMDLRLTKTDAAFVDVIHTDGAMKKNHGLGLIEPIGHVDFYVNGGFNQPNCVANLKPKFKSYINYMQILTHAAKNGLCQHNRALEIFTETIHQATQKKCKFYAVPWRLYSTPQETKAAQKIECNSLICPEMGINADLFLHYKPENNTFYASTSGEKPFCFLSVT</sequence>
<evidence type="ECO:0000256" key="1">
    <source>
        <dbReference type="ARBA" id="ARBA00000111"/>
    </source>
</evidence>
<keyword evidence="5" id="KW-0964">Secreted</keyword>
<feature type="domain" description="Lipase" evidence="9">
    <location>
        <begin position="27"/>
        <end position="287"/>
    </location>
</feature>
<dbReference type="SUPFAM" id="SSF53474">
    <property type="entry name" value="alpha/beta-Hydrolases"/>
    <property type="match status" value="1"/>
</dbReference>
<dbReference type="GO" id="GO:0005576">
    <property type="term" value="C:extracellular region"/>
    <property type="evidence" value="ECO:0007669"/>
    <property type="project" value="UniProtKB-SubCell"/>
</dbReference>
<accession>A0ABD2WGC0</accession>
<keyword evidence="11" id="KW-1185">Reference proteome</keyword>
<dbReference type="EC" id="3.1.1.32" evidence="4"/>
<proteinExistence type="inferred from homology"/>
<dbReference type="Pfam" id="PF00151">
    <property type="entry name" value="Lipase"/>
    <property type="match status" value="1"/>
</dbReference>
<dbReference type="InterPro" id="IPR029058">
    <property type="entry name" value="AB_hydrolase_fold"/>
</dbReference>
<comment type="subcellular location">
    <subcellularLocation>
        <location evidence="2">Secreted</location>
    </subcellularLocation>
</comment>
<organism evidence="10 11">
    <name type="scientific">Trichogramma kaykai</name>
    <dbReference type="NCBI Taxonomy" id="54128"/>
    <lineage>
        <taxon>Eukaryota</taxon>
        <taxon>Metazoa</taxon>
        <taxon>Ecdysozoa</taxon>
        <taxon>Arthropoda</taxon>
        <taxon>Hexapoda</taxon>
        <taxon>Insecta</taxon>
        <taxon>Pterygota</taxon>
        <taxon>Neoptera</taxon>
        <taxon>Endopterygota</taxon>
        <taxon>Hymenoptera</taxon>
        <taxon>Apocrita</taxon>
        <taxon>Proctotrupomorpha</taxon>
        <taxon>Chalcidoidea</taxon>
        <taxon>Trichogrammatidae</taxon>
        <taxon>Trichogramma</taxon>
    </lineage>
</organism>
<keyword evidence="6" id="KW-0378">Hydrolase</keyword>
<evidence type="ECO:0000256" key="4">
    <source>
        <dbReference type="ARBA" id="ARBA00013179"/>
    </source>
</evidence>
<comment type="similarity">
    <text evidence="3 8">Belongs to the AB hydrolase superfamily. Lipase family.</text>
</comment>
<dbReference type="EMBL" id="JBJJXI010000108">
    <property type="protein sequence ID" value="KAL3391669.1"/>
    <property type="molecule type" value="Genomic_DNA"/>
</dbReference>
<name>A0ABD2WGC0_9HYME</name>